<feature type="domain" description="Generative cell specific-1/HAP2" evidence="14">
    <location>
        <begin position="41"/>
        <end position="572"/>
    </location>
</feature>
<dbReference type="EMBL" id="CACSLK010031421">
    <property type="protein sequence ID" value="CAA0838778.1"/>
    <property type="molecule type" value="Genomic_DNA"/>
</dbReference>
<gene>
    <name evidence="15" type="ORF">SHERM_05354</name>
</gene>
<keyword evidence="3" id="KW-1003">Cell membrane</keyword>
<evidence type="ECO:0000259" key="14">
    <source>
        <dbReference type="Pfam" id="PF10699"/>
    </source>
</evidence>
<feature type="region of interest" description="Disordered" evidence="11">
    <location>
        <begin position="633"/>
        <end position="661"/>
    </location>
</feature>
<comment type="similarity">
    <text evidence="2">Belongs to the HAP2/GCS1 family.</text>
</comment>
<dbReference type="Pfam" id="PF10699">
    <property type="entry name" value="HAP2-GCS1"/>
    <property type="match status" value="1"/>
</dbReference>
<dbReference type="InterPro" id="IPR040326">
    <property type="entry name" value="HAP2/GCS1"/>
</dbReference>
<reference evidence="15" key="1">
    <citation type="submission" date="2019-12" db="EMBL/GenBank/DDBJ databases">
        <authorList>
            <person name="Scholes J."/>
        </authorList>
    </citation>
    <scope>NUCLEOTIDE SEQUENCE</scope>
</reference>
<feature type="chain" id="PRO_5040292620" evidence="13">
    <location>
        <begin position="21"/>
        <end position="749"/>
    </location>
</feature>
<feature type="compositionally biased region" description="Basic residues" evidence="11">
    <location>
        <begin position="712"/>
        <end position="721"/>
    </location>
</feature>
<evidence type="ECO:0000256" key="12">
    <source>
        <dbReference type="SAM" id="Phobius"/>
    </source>
</evidence>
<name>A0A9N7RRN9_STRHE</name>
<feature type="compositionally biased region" description="Basic residues" evidence="11">
    <location>
        <begin position="633"/>
        <end position="659"/>
    </location>
</feature>
<comment type="subcellular location">
    <subcellularLocation>
        <location evidence="1">Cell membrane</location>
        <topology evidence="1">Single-pass type I membrane protein</topology>
    </subcellularLocation>
</comment>
<dbReference type="PANTHER" id="PTHR31764">
    <property type="entry name" value="PROTEIN HAPLESS 2"/>
    <property type="match status" value="1"/>
</dbReference>
<evidence type="ECO:0000256" key="11">
    <source>
        <dbReference type="SAM" id="MobiDB-lite"/>
    </source>
</evidence>
<evidence type="ECO:0000313" key="16">
    <source>
        <dbReference type="Proteomes" id="UP001153555"/>
    </source>
</evidence>
<dbReference type="Proteomes" id="UP001153555">
    <property type="component" value="Unassembled WGS sequence"/>
</dbReference>
<feature type="region of interest" description="Disordered" evidence="11">
    <location>
        <begin position="699"/>
        <end position="749"/>
    </location>
</feature>
<dbReference type="OrthoDB" id="272303at2759"/>
<feature type="compositionally biased region" description="Basic and acidic residues" evidence="11">
    <location>
        <begin position="702"/>
        <end position="711"/>
    </location>
</feature>
<evidence type="ECO:0000256" key="6">
    <source>
        <dbReference type="ARBA" id="ARBA00022989"/>
    </source>
</evidence>
<keyword evidence="9" id="KW-1015">Disulfide bond</keyword>
<accession>A0A9N7RRN9</accession>
<feature type="signal peptide" evidence="13">
    <location>
        <begin position="1"/>
        <end position="20"/>
    </location>
</feature>
<sequence>MKALILISIVFLAFSPKSSALQILSKSKLEKCEKASGPDPLDCTSKIVLDLAVPSESSGREASLVAEIVEAEENSSDHMRTLRVPPVVTINKSAAYALYELTYIRDVAYKPQEFYVKTRKCEPDAGADIVQICQRQCVFGTRVLMLIYVLICLKRLRDENGHIIEHTQPTCCPCGDQRRVPSSCGNFFDKLVKGKANTAHCLRFTDDWFHVFGIGQRSVGFSIRIEIKTKSKTSEVIVGPENRTAISSDKFLRVNMVGDYVGYTNIPSFDDFYLVVPRQGGPGQPQNLGSNFSMWMLLERVRFTLDGLECNKIGVDFEAFNAQPDFCAAPFWSCLHNQLWNFWDADQNRVSRNQVPLYRVQGRFERINQHPNAGSHAFSIGITEVLNTNLLIELRADDIDYVYQRSPGKILGITVPTFEALTQFGTATITTKNVGEVEASYSLTHGTHNFSLIGQEQFYIMKPKEVIIRSFKLYPTTDQAARYACKAILKDSDFGEVDRAECQFTTTATVLENGSQIPFQPPETSVSGFFGSIKEMWRRLWTSLADFVTGKNCRSKCSGFFDFSCHIQYVCMSWILMFGLFLAIFPTAALLIWLLHEKGLFDPIYDWWEDHVWTFESQYRDSDLSLVHLKRRKHRHEQRHPNHHHHRHQKHGNHMKLPSHHVDPGHKTRLGEADYSYYLHHVNKDRHKQARHKRPVLSEQAHLNRVEYEKMGHHHRRRKDRHLVGSGESSVNRDEYSKHKKFVRDDRYL</sequence>
<evidence type="ECO:0000256" key="1">
    <source>
        <dbReference type="ARBA" id="ARBA00004251"/>
    </source>
</evidence>
<proteinExistence type="inferred from homology"/>
<evidence type="ECO:0000256" key="7">
    <source>
        <dbReference type="ARBA" id="ARBA00023121"/>
    </source>
</evidence>
<dbReference type="GO" id="GO:0008289">
    <property type="term" value="F:lipid binding"/>
    <property type="evidence" value="ECO:0007669"/>
    <property type="project" value="UniProtKB-KW"/>
</dbReference>
<evidence type="ECO:0000256" key="8">
    <source>
        <dbReference type="ARBA" id="ARBA00023136"/>
    </source>
</evidence>
<keyword evidence="8 12" id="KW-0472">Membrane</keyword>
<keyword evidence="7" id="KW-0446">Lipid-binding</keyword>
<evidence type="ECO:0000256" key="4">
    <source>
        <dbReference type="ARBA" id="ARBA00022692"/>
    </source>
</evidence>
<protein>
    <submittedName>
        <fullName evidence="15">Protein HAPLESS 2</fullName>
    </submittedName>
</protein>
<dbReference type="PANTHER" id="PTHR31764:SF0">
    <property type="entry name" value="GENERATIVE CELL SPECIFIC-1_HAP2 DOMAIN-CONTAINING PROTEIN"/>
    <property type="match status" value="1"/>
</dbReference>
<dbReference type="InterPro" id="IPR018928">
    <property type="entry name" value="HAP2/GCS1_dom"/>
</dbReference>
<evidence type="ECO:0000256" key="5">
    <source>
        <dbReference type="ARBA" id="ARBA00022729"/>
    </source>
</evidence>
<comment type="caution">
    <text evidence="15">The sequence shown here is derived from an EMBL/GenBank/DDBJ whole genome shotgun (WGS) entry which is preliminary data.</text>
</comment>
<keyword evidence="16" id="KW-1185">Reference proteome</keyword>
<evidence type="ECO:0000256" key="10">
    <source>
        <dbReference type="ARBA" id="ARBA00023279"/>
    </source>
</evidence>
<feature type="transmembrane region" description="Helical" evidence="12">
    <location>
        <begin position="574"/>
        <end position="595"/>
    </location>
</feature>
<evidence type="ECO:0000313" key="15">
    <source>
        <dbReference type="EMBL" id="CAA0838778.1"/>
    </source>
</evidence>
<keyword evidence="6 12" id="KW-1133">Transmembrane helix</keyword>
<keyword evidence="5 13" id="KW-0732">Signal</keyword>
<evidence type="ECO:0000256" key="13">
    <source>
        <dbReference type="SAM" id="SignalP"/>
    </source>
</evidence>
<evidence type="ECO:0000256" key="3">
    <source>
        <dbReference type="ARBA" id="ARBA00022475"/>
    </source>
</evidence>
<organism evidence="15 16">
    <name type="scientific">Striga hermonthica</name>
    <name type="common">Purple witchweed</name>
    <name type="synonym">Buchnera hermonthica</name>
    <dbReference type="NCBI Taxonomy" id="68872"/>
    <lineage>
        <taxon>Eukaryota</taxon>
        <taxon>Viridiplantae</taxon>
        <taxon>Streptophyta</taxon>
        <taxon>Embryophyta</taxon>
        <taxon>Tracheophyta</taxon>
        <taxon>Spermatophyta</taxon>
        <taxon>Magnoliopsida</taxon>
        <taxon>eudicotyledons</taxon>
        <taxon>Gunneridae</taxon>
        <taxon>Pentapetalae</taxon>
        <taxon>asterids</taxon>
        <taxon>lamiids</taxon>
        <taxon>Lamiales</taxon>
        <taxon>Orobanchaceae</taxon>
        <taxon>Buchnereae</taxon>
        <taxon>Striga</taxon>
    </lineage>
</organism>
<dbReference type="GO" id="GO:0005886">
    <property type="term" value="C:plasma membrane"/>
    <property type="evidence" value="ECO:0007669"/>
    <property type="project" value="UniProtKB-SubCell"/>
</dbReference>
<evidence type="ECO:0000256" key="2">
    <source>
        <dbReference type="ARBA" id="ARBA00010929"/>
    </source>
</evidence>
<keyword evidence="4 12" id="KW-0812">Transmembrane</keyword>
<dbReference type="AlphaFoldDB" id="A0A9N7RRN9"/>
<evidence type="ECO:0000256" key="9">
    <source>
        <dbReference type="ARBA" id="ARBA00023157"/>
    </source>
</evidence>
<keyword evidence="10" id="KW-0278">Fertilization</keyword>
<feature type="compositionally biased region" description="Basic and acidic residues" evidence="11">
    <location>
        <begin position="731"/>
        <end position="749"/>
    </location>
</feature>